<keyword evidence="7" id="KW-1005">Bacterial flagellum biogenesis</keyword>
<evidence type="ECO:0000256" key="7">
    <source>
        <dbReference type="ARBA" id="ARBA00022795"/>
    </source>
</evidence>
<dbReference type="Proteomes" id="UP001144352">
    <property type="component" value="Unassembled WGS sequence"/>
</dbReference>
<keyword evidence="13" id="KW-1185">Reference proteome</keyword>
<evidence type="ECO:0000256" key="2">
    <source>
        <dbReference type="ARBA" id="ARBA00010004"/>
    </source>
</evidence>
<keyword evidence="12" id="KW-0966">Cell projection</keyword>
<gene>
    <name evidence="12" type="primary">fliJ</name>
    <name evidence="12" type="ORF">GHYDROH2_11100</name>
</gene>
<dbReference type="Gene3D" id="1.10.287.1700">
    <property type="match status" value="1"/>
</dbReference>
<evidence type="ECO:0000256" key="4">
    <source>
        <dbReference type="ARBA" id="ARBA00022448"/>
    </source>
</evidence>
<evidence type="ECO:0000256" key="3">
    <source>
        <dbReference type="ARBA" id="ARBA00020392"/>
    </source>
</evidence>
<evidence type="ECO:0000313" key="13">
    <source>
        <dbReference type="Proteomes" id="UP001144352"/>
    </source>
</evidence>
<dbReference type="GO" id="GO:0009288">
    <property type="term" value="C:bacterial-type flagellum"/>
    <property type="evidence" value="ECO:0007669"/>
    <property type="project" value="InterPro"/>
</dbReference>
<keyword evidence="4" id="KW-0813">Transport</keyword>
<evidence type="ECO:0000313" key="12">
    <source>
        <dbReference type="EMBL" id="GLI37609.1"/>
    </source>
</evidence>
<dbReference type="GO" id="GO:0071973">
    <property type="term" value="P:bacterial-type flagellum-dependent cell motility"/>
    <property type="evidence" value="ECO:0007669"/>
    <property type="project" value="InterPro"/>
</dbReference>
<proteinExistence type="inferred from homology"/>
<dbReference type="AlphaFoldDB" id="A0A9W6FYV7"/>
<keyword evidence="12" id="KW-0969">Cilium</keyword>
<dbReference type="GO" id="GO:0005886">
    <property type="term" value="C:plasma membrane"/>
    <property type="evidence" value="ECO:0007669"/>
    <property type="project" value="UniProtKB-SubCell"/>
</dbReference>
<evidence type="ECO:0000256" key="9">
    <source>
        <dbReference type="ARBA" id="ARBA00023136"/>
    </source>
</evidence>
<keyword evidence="12" id="KW-0282">Flagellum</keyword>
<evidence type="ECO:0000256" key="8">
    <source>
        <dbReference type="ARBA" id="ARBA00022927"/>
    </source>
</evidence>
<organism evidence="12 13">
    <name type="scientific">Geobacter hydrogenophilus</name>
    <dbReference type="NCBI Taxonomy" id="40983"/>
    <lineage>
        <taxon>Bacteria</taxon>
        <taxon>Pseudomonadati</taxon>
        <taxon>Thermodesulfobacteriota</taxon>
        <taxon>Desulfuromonadia</taxon>
        <taxon>Geobacterales</taxon>
        <taxon>Geobacteraceae</taxon>
        <taxon>Geobacter</taxon>
    </lineage>
</organism>
<dbReference type="InterPro" id="IPR012823">
    <property type="entry name" value="Flagell_FliJ"/>
</dbReference>
<keyword evidence="9" id="KW-0472">Membrane</keyword>
<dbReference type="EMBL" id="BSDS01000001">
    <property type="protein sequence ID" value="GLI37609.1"/>
    <property type="molecule type" value="Genomic_DNA"/>
</dbReference>
<keyword evidence="5" id="KW-1003">Cell membrane</keyword>
<dbReference type="GO" id="GO:0006935">
    <property type="term" value="P:chemotaxis"/>
    <property type="evidence" value="ECO:0007669"/>
    <property type="project" value="UniProtKB-KW"/>
</dbReference>
<keyword evidence="10" id="KW-1006">Bacterial flagellum protein export</keyword>
<comment type="similarity">
    <text evidence="2">Belongs to the FliJ family.</text>
</comment>
<feature type="coiled-coil region" evidence="11">
    <location>
        <begin position="29"/>
        <end position="63"/>
    </location>
</feature>
<dbReference type="GO" id="GO:0044781">
    <property type="term" value="P:bacterial-type flagellum organization"/>
    <property type="evidence" value="ECO:0007669"/>
    <property type="project" value="UniProtKB-KW"/>
</dbReference>
<accession>A0A9W6FYV7</accession>
<comment type="subcellular location">
    <subcellularLocation>
        <location evidence="1">Cell membrane</location>
        <topology evidence="1">Peripheral membrane protein</topology>
        <orientation evidence="1">Cytoplasmic side</orientation>
    </subcellularLocation>
</comment>
<protein>
    <recommendedName>
        <fullName evidence="3">Flagellar FliJ protein</fullName>
    </recommendedName>
</protein>
<keyword evidence="8" id="KW-0653">Protein transport</keyword>
<comment type="caution">
    <text evidence="12">The sequence shown here is derived from an EMBL/GenBank/DDBJ whole genome shotgun (WGS) entry which is preliminary data.</text>
</comment>
<evidence type="ECO:0000256" key="5">
    <source>
        <dbReference type="ARBA" id="ARBA00022475"/>
    </source>
</evidence>
<keyword evidence="11" id="KW-0175">Coiled coil</keyword>
<dbReference type="InterPro" id="IPR053716">
    <property type="entry name" value="Flag_assembly_chemotaxis_eff"/>
</dbReference>
<evidence type="ECO:0000256" key="10">
    <source>
        <dbReference type="ARBA" id="ARBA00023225"/>
    </source>
</evidence>
<feature type="coiled-coil region" evidence="11">
    <location>
        <begin position="91"/>
        <end position="141"/>
    </location>
</feature>
<evidence type="ECO:0000256" key="1">
    <source>
        <dbReference type="ARBA" id="ARBA00004413"/>
    </source>
</evidence>
<sequence>MMQNHNNGFQLQQVLNYRKEIEKVRKVEFATAKREFESATEVLERHKAEADQARVEYNNKQASVVNAGELQMYADFFRRKTGDIQSQRVQVDSLDREMTERREELMDAAKDKKALELLKERQMAALRRERAEKERAFLEELAIQKALR</sequence>
<keyword evidence="6" id="KW-0145">Chemotaxis</keyword>
<dbReference type="RefSeq" id="WP_214185880.1">
    <property type="nucleotide sequence ID" value="NZ_BSDS01000001.1"/>
</dbReference>
<evidence type="ECO:0000256" key="11">
    <source>
        <dbReference type="SAM" id="Coils"/>
    </source>
</evidence>
<evidence type="ECO:0000256" key="6">
    <source>
        <dbReference type="ARBA" id="ARBA00022500"/>
    </source>
</evidence>
<name>A0A9W6FYV7_9BACT</name>
<dbReference type="NCBIfam" id="TIGR02473">
    <property type="entry name" value="flagell_FliJ"/>
    <property type="match status" value="1"/>
</dbReference>
<dbReference type="GO" id="GO:0015031">
    <property type="term" value="P:protein transport"/>
    <property type="evidence" value="ECO:0007669"/>
    <property type="project" value="UniProtKB-KW"/>
</dbReference>
<dbReference type="Pfam" id="PF02050">
    <property type="entry name" value="FliJ"/>
    <property type="match status" value="1"/>
</dbReference>
<reference evidence="12" key="1">
    <citation type="submission" date="2022-12" db="EMBL/GenBank/DDBJ databases">
        <title>Reference genome sequencing for broad-spectrum identification of bacterial and archaeal isolates by mass spectrometry.</title>
        <authorList>
            <person name="Sekiguchi Y."/>
            <person name="Tourlousse D.M."/>
        </authorList>
    </citation>
    <scope>NUCLEOTIDE SEQUENCE</scope>
    <source>
        <strain evidence="12">H2</strain>
    </source>
</reference>